<name>A0AAW1SSE0_9CHLO</name>
<reference evidence="3 4" key="1">
    <citation type="journal article" date="2024" name="Nat. Commun.">
        <title>Phylogenomics reveals the evolutionary origins of lichenization in chlorophyte algae.</title>
        <authorList>
            <person name="Puginier C."/>
            <person name="Libourel C."/>
            <person name="Otte J."/>
            <person name="Skaloud P."/>
            <person name="Haon M."/>
            <person name="Grisel S."/>
            <person name="Petersen M."/>
            <person name="Berrin J.G."/>
            <person name="Delaux P.M."/>
            <person name="Dal Grande F."/>
            <person name="Keller J."/>
        </authorList>
    </citation>
    <scope>NUCLEOTIDE SEQUENCE [LARGE SCALE GENOMIC DNA]</scope>
    <source>
        <strain evidence="3 4">SAG 2523</strain>
    </source>
</reference>
<evidence type="ECO:0000256" key="2">
    <source>
        <dbReference type="SAM" id="MobiDB-lite"/>
    </source>
</evidence>
<evidence type="ECO:0000313" key="3">
    <source>
        <dbReference type="EMBL" id="KAK9856135.1"/>
    </source>
</evidence>
<evidence type="ECO:0000313" key="4">
    <source>
        <dbReference type="Proteomes" id="UP001485043"/>
    </source>
</evidence>
<gene>
    <name evidence="3" type="ORF">WJX84_004235</name>
</gene>
<proteinExistence type="predicted"/>
<feature type="coiled-coil region" evidence="1">
    <location>
        <begin position="89"/>
        <end position="132"/>
    </location>
</feature>
<keyword evidence="4" id="KW-1185">Reference proteome</keyword>
<dbReference type="AlphaFoldDB" id="A0AAW1SSE0"/>
<feature type="region of interest" description="Disordered" evidence="2">
    <location>
        <begin position="1"/>
        <end position="71"/>
    </location>
</feature>
<organism evidence="3 4">
    <name type="scientific">Apatococcus fuscideae</name>
    <dbReference type="NCBI Taxonomy" id="2026836"/>
    <lineage>
        <taxon>Eukaryota</taxon>
        <taxon>Viridiplantae</taxon>
        <taxon>Chlorophyta</taxon>
        <taxon>core chlorophytes</taxon>
        <taxon>Trebouxiophyceae</taxon>
        <taxon>Chlorellales</taxon>
        <taxon>Chlorellaceae</taxon>
        <taxon>Apatococcus</taxon>
    </lineage>
</organism>
<sequence>MASQKRKAAPSERPAKSVGTSRKHQKTSLLQEPAFPSEENLPPGGIDPGLGNMEDDDDFGGVFNNARRPPPIDIKQIKTVVTQRKVHGVKQSQAEARKKKAEEEAAQMRLEVAKEQEELEAQANNIEQDEQDIDAPTMHQVFYPAQ</sequence>
<comment type="caution">
    <text evidence="3">The sequence shown here is derived from an EMBL/GenBank/DDBJ whole genome shotgun (WGS) entry which is preliminary data.</text>
</comment>
<keyword evidence="1" id="KW-0175">Coiled coil</keyword>
<feature type="non-terminal residue" evidence="3">
    <location>
        <position position="146"/>
    </location>
</feature>
<accession>A0AAW1SSE0</accession>
<dbReference type="Proteomes" id="UP001485043">
    <property type="component" value="Unassembled WGS sequence"/>
</dbReference>
<evidence type="ECO:0000256" key="1">
    <source>
        <dbReference type="SAM" id="Coils"/>
    </source>
</evidence>
<dbReference type="EMBL" id="JALJOV010001023">
    <property type="protein sequence ID" value="KAK9856135.1"/>
    <property type="molecule type" value="Genomic_DNA"/>
</dbReference>
<protein>
    <submittedName>
        <fullName evidence="3">Uncharacterized protein</fullName>
    </submittedName>
</protein>